<dbReference type="Pfam" id="PF10704">
    <property type="entry name" value="DUF2508"/>
    <property type="match status" value="1"/>
</dbReference>
<name>A0ABM8V240_THEXY</name>
<reference evidence="2 3" key="1">
    <citation type="submission" date="2021-04" db="EMBL/GenBank/DDBJ databases">
        <authorList>
            <person name="Rakotoarivonina H."/>
        </authorList>
    </citation>
    <scope>NUCLEOTIDE SEQUENCE [LARGE SCALE GENOMIC DNA]</scope>
    <source>
        <strain evidence="2 3">XE</strain>
    </source>
</reference>
<feature type="compositionally biased region" description="Low complexity" evidence="1">
    <location>
        <begin position="30"/>
        <end position="48"/>
    </location>
</feature>
<gene>
    <name evidence="2" type="primary">txxe 1052</name>
    <name evidence="2" type="ORF">TXXE_05925</name>
</gene>
<organism evidence="2 3">
    <name type="scientific">Thermobacillus xylanilyticus</name>
    <dbReference type="NCBI Taxonomy" id="76633"/>
    <lineage>
        <taxon>Bacteria</taxon>
        <taxon>Bacillati</taxon>
        <taxon>Bacillota</taxon>
        <taxon>Bacilli</taxon>
        <taxon>Bacillales</taxon>
        <taxon>Paenibacillaceae</taxon>
        <taxon>Thermobacillus</taxon>
    </lineage>
</organism>
<comment type="caution">
    <text evidence="2">The sequence shown here is derived from an EMBL/GenBank/DDBJ whole genome shotgun (WGS) entry which is preliminary data.</text>
</comment>
<accession>A0ABM8V240</accession>
<sequence>MDWKRLPDLRRKISSIREAVIGRIGGGGSAEARAQPEPQAAQPQADRQLTSQSAQALIRDIREAHRDWVNAHRHFEYAAGFDQIDYAIYAIEAAEKRYEMLLRQAKKLNVHWRIEWEKGAGAG</sequence>
<evidence type="ECO:0000313" key="2">
    <source>
        <dbReference type="EMBL" id="CAG5082390.1"/>
    </source>
</evidence>
<evidence type="ECO:0000313" key="3">
    <source>
        <dbReference type="Proteomes" id="UP000681526"/>
    </source>
</evidence>
<dbReference type="RefSeq" id="WP_213483848.1">
    <property type="nucleotide sequence ID" value="NZ_CAJRAY010000025.1"/>
</dbReference>
<dbReference type="EMBL" id="CAJRAY010000025">
    <property type="protein sequence ID" value="CAG5082390.1"/>
    <property type="molecule type" value="Genomic_DNA"/>
</dbReference>
<feature type="region of interest" description="Disordered" evidence="1">
    <location>
        <begin position="26"/>
        <end position="52"/>
    </location>
</feature>
<evidence type="ECO:0000256" key="1">
    <source>
        <dbReference type="SAM" id="MobiDB-lite"/>
    </source>
</evidence>
<protein>
    <recommendedName>
        <fullName evidence="4">DUF2508 domain-containing protein</fullName>
    </recommendedName>
</protein>
<dbReference type="InterPro" id="IPR019644">
    <property type="entry name" value="DUF2508"/>
</dbReference>
<proteinExistence type="predicted"/>
<keyword evidence="3" id="KW-1185">Reference proteome</keyword>
<dbReference type="Proteomes" id="UP000681526">
    <property type="component" value="Unassembled WGS sequence"/>
</dbReference>
<evidence type="ECO:0008006" key="4">
    <source>
        <dbReference type="Google" id="ProtNLM"/>
    </source>
</evidence>